<dbReference type="EMBL" id="CVLB01000001">
    <property type="protein sequence ID" value="CRF33897.1"/>
    <property type="molecule type" value="Genomic_DNA"/>
</dbReference>
<dbReference type="Pfam" id="PF00072">
    <property type="entry name" value="Response_reg"/>
    <property type="match status" value="1"/>
</dbReference>
<keyword evidence="3" id="KW-0808">Transferase</keyword>
<dbReference type="SUPFAM" id="SSF52172">
    <property type="entry name" value="CheY-like"/>
    <property type="match status" value="1"/>
</dbReference>
<evidence type="ECO:0000313" key="4">
    <source>
        <dbReference type="Proteomes" id="UP000043763"/>
    </source>
</evidence>
<keyword evidence="4" id="KW-1185">Reference proteome</keyword>
<reference evidence="4" key="1">
    <citation type="submission" date="2015-04" db="EMBL/GenBank/DDBJ databases">
        <authorList>
            <person name="Mushtaq Mamoona"/>
        </authorList>
    </citation>
    <scope>NUCLEOTIDE SEQUENCE [LARGE SCALE GENOMIC DNA]</scope>
    <source>
        <strain evidence="4">AN4859/03</strain>
    </source>
</reference>
<accession>A0A0G4K7V7</accession>
<dbReference type="SMART" id="SM00448">
    <property type="entry name" value="REC"/>
    <property type="match status" value="1"/>
</dbReference>
<dbReference type="RefSeq" id="WP_048594929.1">
    <property type="nucleotide sequence ID" value="NZ_CVLB01000001.1"/>
</dbReference>
<name>A0A0G4K7V7_9SPIR</name>
<dbReference type="PANTHER" id="PTHR43228:SF1">
    <property type="entry name" value="TWO-COMPONENT RESPONSE REGULATOR ARR22"/>
    <property type="match status" value="1"/>
</dbReference>
<dbReference type="AlphaFoldDB" id="A0A0G4K7V7"/>
<dbReference type="GO" id="GO:0000160">
    <property type="term" value="P:phosphorelay signal transduction system"/>
    <property type="evidence" value="ECO:0007669"/>
    <property type="project" value="InterPro"/>
</dbReference>
<dbReference type="InterPro" id="IPR011006">
    <property type="entry name" value="CheY-like_superfamily"/>
</dbReference>
<dbReference type="OrthoDB" id="9759232at2"/>
<gene>
    <name evidence="3" type="ORF">BRSU_1746</name>
</gene>
<evidence type="ECO:0000256" key="1">
    <source>
        <dbReference type="PROSITE-ProRule" id="PRU00169"/>
    </source>
</evidence>
<keyword evidence="3" id="KW-0418">Kinase</keyword>
<sequence>MSTSPLGYNTKTGKPYKVMVIDDSSTIRIAEKKILLSENFEVILEADGAMDALTKLREAVDKPDIIMMDFEMPQMNGIDLLKRIRALNIDSKIIVVTSYANKGVLMEFLKLKVDGYVVKPVQRQTVMYHLAKVIGREDYLK</sequence>
<feature type="modified residue" description="4-aspartylphosphate" evidence="1">
    <location>
        <position position="69"/>
    </location>
</feature>
<dbReference type="GO" id="GO:0016301">
    <property type="term" value="F:kinase activity"/>
    <property type="evidence" value="ECO:0007669"/>
    <property type="project" value="UniProtKB-KW"/>
</dbReference>
<dbReference type="InterPro" id="IPR001789">
    <property type="entry name" value="Sig_transdc_resp-reg_receiver"/>
</dbReference>
<evidence type="ECO:0000259" key="2">
    <source>
        <dbReference type="PROSITE" id="PS50110"/>
    </source>
</evidence>
<protein>
    <submittedName>
        <fullName evidence="3">Histidine kinase</fullName>
    </submittedName>
</protein>
<dbReference type="InterPro" id="IPR052048">
    <property type="entry name" value="ST_Response_Regulator"/>
</dbReference>
<keyword evidence="1" id="KW-0597">Phosphoprotein</keyword>
<proteinExistence type="predicted"/>
<evidence type="ECO:0000313" key="3">
    <source>
        <dbReference type="EMBL" id="CRF33897.1"/>
    </source>
</evidence>
<dbReference type="PROSITE" id="PS50110">
    <property type="entry name" value="RESPONSE_REGULATORY"/>
    <property type="match status" value="1"/>
</dbReference>
<dbReference type="Gene3D" id="3.40.50.2300">
    <property type="match status" value="1"/>
</dbReference>
<feature type="domain" description="Response regulatory" evidence="2">
    <location>
        <begin position="17"/>
        <end position="134"/>
    </location>
</feature>
<organism evidence="3 4">
    <name type="scientific">Brachyspira suanatina</name>
    <dbReference type="NCBI Taxonomy" id="381802"/>
    <lineage>
        <taxon>Bacteria</taxon>
        <taxon>Pseudomonadati</taxon>
        <taxon>Spirochaetota</taxon>
        <taxon>Spirochaetia</taxon>
        <taxon>Brachyspirales</taxon>
        <taxon>Brachyspiraceae</taxon>
        <taxon>Brachyspira</taxon>
    </lineage>
</organism>
<dbReference type="Proteomes" id="UP000043763">
    <property type="component" value="Unassembled WGS sequence"/>
</dbReference>
<dbReference type="PANTHER" id="PTHR43228">
    <property type="entry name" value="TWO-COMPONENT RESPONSE REGULATOR"/>
    <property type="match status" value="1"/>
</dbReference>